<organism evidence="1 2">
    <name type="scientific">Haloarcula nitratireducens</name>
    <dbReference type="NCBI Taxonomy" id="2487749"/>
    <lineage>
        <taxon>Archaea</taxon>
        <taxon>Methanobacteriati</taxon>
        <taxon>Methanobacteriota</taxon>
        <taxon>Stenosarchaea group</taxon>
        <taxon>Halobacteria</taxon>
        <taxon>Halobacteriales</taxon>
        <taxon>Haloarculaceae</taxon>
        <taxon>Haloarcula</taxon>
    </lineage>
</organism>
<comment type="caution">
    <text evidence="1">The sequence shown here is derived from an EMBL/GenBank/DDBJ whole genome shotgun (WGS) entry which is preliminary data.</text>
</comment>
<evidence type="ECO:0000313" key="2">
    <source>
        <dbReference type="Proteomes" id="UP001430455"/>
    </source>
</evidence>
<dbReference type="AlphaFoldDB" id="A0AAW4PKM8"/>
<dbReference type="Proteomes" id="UP001430455">
    <property type="component" value="Unassembled WGS sequence"/>
</dbReference>
<reference evidence="1 2" key="1">
    <citation type="submission" date="2021-06" db="EMBL/GenBank/DDBJ databases">
        <title>Halomicroarcula sp. a new haloarchaeum isolated from saline soil.</title>
        <authorList>
            <person name="Duran-Viseras A."/>
            <person name="Sanchez-Porro C."/>
            <person name="Ventosa A."/>
        </authorList>
    </citation>
    <scope>NUCLEOTIDE SEQUENCE [LARGE SCALE GENOMIC DNA]</scope>
    <source>
        <strain evidence="1 2">F27</strain>
    </source>
</reference>
<name>A0AAW4PKM8_9EURY</name>
<dbReference type="RefSeq" id="WP_220582732.1">
    <property type="nucleotide sequence ID" value="NZ_RKLT01000041.1"/>
</dbReference>
<protein>
    <submittedName>
        <fullName evidence="1">Uncharacterized protein</fullName>
    </submittedName>
</protein>
<evidence type="ECO:0000313" key="1">
    <source>
        <dbReference type="EMBL" id="MBX0298153.1"/>
    </source>
</evidence>
<keyword evidence="2" id="KW-1185">Reference proteome</keyword>
<gene>
    <name evidence="1" type="ORF">EGH23_25160</name>
</gene>
<sequence length="56" mass="6117">MVRAILKSGVKFLLKEAGKEIALTAGAAVASATWARVKERFRRKEAVENSDDIVSQ</sequence>
<dbReference type="EMBL" id="RKLT01000041">
    <property type="protein sequence ID" value="MBX0298153.1"/>
    <property type="molecule type" value="Genomic_DNA"/>
</dbReference>
<accession>A0AAW4PKM8</accession>
<proteinExistence type="predicted"/>